<feature type="region of interest" description="Disordered" evidence="1">
    <location>
        <begin position="1"/>
        <end position="68"/>
    </location>
</feature>
<proteinExistence type="predicted"/>
<dbReference type="EMBL" id="AKHW03000535">
    <property type="protein sequence ID" value="KYO45577.1"/>
    <property type="molecule type" value="Genomic_DNA"/>
</dbReference>
<sequence length="121" mass="13062">MLATDPAGDGPPPSPQPPDRAADKMADGQVLASTEERNPCPPGGTERSLTGSWRRRNGSRRSKLGNNQCGLEWAGGRGMWTVCLEKDRWGLLSASLHCHAPIRSKEPHASSCTVRSVFGWP</sequence>
<reference evidence="2 3" key="1">
    <citation type="journal article" date="2012" name="Genome Biol.">
        <title>Sequencing three crocodilian genomes to illuminate the evolution of archosaurs and amniotes.</title>
        <authorList>
            <person name="St John J.A."/>
            <person name="Braun E.L."/>
            <person name="Isberg S.R."/>
            <person name="Miles L.G."/>
            <person name="Chong A.Y."/>
            <person name="Gongora J."/>
            <person name="Dalzell P."/>
            <person name="Moran C."/>
            <person name="Bed'hom B."/>
            <person name="Abzhanov A."/>
            <person name="Burgess S.C."/>
            <person name="Cooksey A.M."/>
            <person name="Castoe T.A."/>
            <person name="Crawford N.G."/>
            <person name="Densmore L.D."/>
            <person name="Drew J.C."/>
            <person name="Edwards S.V."/>
            <person name="Faircloth B.C."/>
            <person name="Fujita M.K."/>
            <person name="Greenwold M.J."/>
            <person name="Hoffmann F.G."/>
            <person name="Howard J.M."/>
            <person name="Iguchi T."/>
            <person name="Janes D.E."/>
            <person name="Khan S.Y."/>
            <person name="Kohno S."/>
            <person name="de Koning A.J."/>
            <person name="Lance S.L."/>
            <person name="McCarthy F.M."/>
            <person name="McCormack J.E."/>
            <person name="Merchant M.E."/>
            <person name="Peterson D.G."/>
            <person name="Pollock D.D."/>
            <person name="Pourmand N."/>
            <person name="Raney B.J."/>
            <person name="Roessler K.A."/>
            <person name="Sanford J.R."/>
            <person name="Sawyer R.H."/>
            <person name="Schmidt C.J."/>
            <person name="Triplett E.W."/>
            <person name="Tuberville T.D."/>
            <person name="Venegas-Anaya M."/>
            <person name="Howard J.T."/>
            <person name="Jarvis E.D."/>
            <person name="Guillette L.J.Jr."/>
            <person name="Glenn T.C."/>
            <person name="Green R.E."/>
            <person name="Ray D.A."/>
        </authorList>
    </citation>
    <scope>NUCLEOTIDE SEQUENCE [LARGE SCALE GENOMIC DNA]</scope>
    <source>
        <strain evidence="2">KSC_2009_1</strain>
    </source>
</reference>
<accession>A0A151P904</accession>
<protein>
    <submittedName>
        <fullName evidence="2">Uncharacterized protein</fullName>
    </submittedName>
</protein>
<comment type="caution">
    <text evidence="2">The sequence shown here is derived from an EMBL/GenBank/DDBJ whole genome shotgun (WGS) entry which is preliminary data.</text>
</comment>
<feature type="compositionally biased region" description="Pro residues" evidence="1">
    <location>
        <begin position="9"/>
        <end position="18"/>
    </location>
</feature>
<evidence type="ECO:0000313" key="3">
    <source>
        <dbReference type="Proteomes" id="UP000050525"/>
    </source>
</evidence>
<organism evidence="2 3">
    <name type="scientific">Alligator mississippiensis</name>
    <name type="common">American alligator</name>
    <dbReference type="NCBI Taxonomy" id="8496"/>
    <lineage>
        <taxon>Eukaryota</taxon>
        <taxon>Metazoa</taxon>
        <taxon>Chordata</taxon>
        <taxon>Craniata</taxon>
        <taxon>Vertebrata</taxon>
        <taxon>Euteleostomi</taxon>
        <taxon>Archelosauria</taxon>
        <taxon>Archosauria</taxon>
        <taxon>Crocodylia</taxon>
        <taxon>Alligatoridae</taxon>
        <taxon>Alligatorinae</taxon>
        <taxon>Alligator</taxon>
    </lineage>
</organism>
<name>A0A151P904_ALLMI</name>
<dbReference type="AlphaFoldDB" id="A0A151P904"/>
<evidence type="ECO:0000256" key="1">
    <source>
        <dbReference type="SAM" id="MobiDB-lite"/>
    </source>
</evidence>
<evidence type="ECO:0000313" key="2">
    <source>
        <dbReference type="EMBL" id="KYO45577.1"/>
    </source>
</evidence>
<dbReference type="Proteomes" id="UP000050525">
    <property type="component" value="Unassembled WGS sequence"/>
</dbReference>
<keyword evidence="3" id="KW-1185">Reference proteome</keyword>
<gene>
    <name evidence="2" type="ORF">Y1Q_0008387</name>
</gene>
<feature type="compositionally biased region" description="Basic residues" evidence="1">
    <location>
        <begin position="53"/>
        <end position="63"/>
    </location>
</feature>